<reference evidence="2 3" key="1">
    <citation type="submission" date="2023-02" db="EMBL/GenBank/DDBJ databases">
        <title>Genome sequence of Sphingomonas naphthae.</title>
        <authorList>
            <person name="Kim S."/>
            <person name="Heo J."/>
            <person name="Kwon S.-W."/>
        </authorList>
    </citation>
    <scope>NUCLEOTIDE SEQUENCE [LARGE SCALE GENOMIC DNA]</scope>
    <source>
        <strain evidence="2 3">KACC 18716</strain>
    </source>
</reference>
<name>A0ABY7TR23_9SPHN</name>
<sequence>MTPLELLDTADLPGGGTLRLMTRHGDYMILLGRNELMSSRLSGSEEALARLACEKIRGRPRPRMLIGGLGMGFTLRQALADLPKDAAVTVAELVPKVVEWAKGPLAHLAGASLADRRVTVEVGDVQSPIARGPGQWDAILLDVDNGPDGLTIPSNDRLYGKEGLRAAYDALAVGGVLAIWSAGADKAFTERLRRARFVVEEVPVRATGGRKGAHHMIWVAVKR</sequence>
<keyword evidence="3" id="KW-1185">Reference proteome</keyword>
<dbReference type="EMBL" id="CP117411">
    <property type="protein sequence ID" value="WCT74639.1"/>
    <property type="molecule type" value="Genomic_DNA"/>
</dbReference>
<proteinExistence type="predicted"/>
<accession>A0ABY7TR23</accession>
<organism evidence="2 3">
    <name type="scientific">Sphingomonas naphthae</name>
    <dbReference type="NCBI Taxonomy" id="1813468"/>
    <lineage>
        <taxon>Bacteria</taxon>
        <taxon>Pseudomonadati</taxon>
        <taxon>Pseudomonadota</taxon>
        <taxon>Alphaproteobacteria</taxon>
        <taxon>Sphingomonadales</taxon>
        <taxon>Sphingomonadaceae</taxon>
        <taxon>Sphingomonas</taxon>
    </lineage>
</organism>
<dbReference type="Gene3D" id="3.40.50.150">
    <property type="entry name" value="Vaccinia Virus protein VP39"/>
    <property type="match status" value="1"/>
</dbReference>
<dbReference type="InterPro" id="IPR029063">
    <property type="entry name" value="SAM-dependent_MTases_sf"/>
</dbReference>
<evidence type="ECO:0000256" key="1">
    <source>
        <dbReference type="ARBA" id="ARBA00023115"/>
    </source>
</evidence>
<evidence type="ECO:0000313" key="3">
    <source>
        <dbReference type="Proteomes" id="UP001220395"/>
    </source>
</evidence>
<dbReference type="SUPFAM" id="SSF53335">
    <property type="entry name" value="S-adenosyl-L-methionine-dependent methyltransferases"/>
    <property type="match status" value="1"/>
</dbReference>
<dbReference type="PANTHER" id="PTHR43317:SF3">
    <property type="entry name" value="BLR2883 PROTEIN"/>
    <property type="match status" value="1"/>
</dbReference>
<evidence type="ECO:0008006" key="4">
    <source>
        <dbReference type="Google" id="ProtNLM"/>
    </source>
</evidence>
<gene>
    <name evidence="2" type="ORF">PQ455_05250</name>
</gene>
<dbReference type="PANTHER" id="PTHR43317">
    <property type="entry name" value="THERMOSPERMINE SYNTHASE ACAULIS5"/>
    <property type="match status" value="1"/>
</dbReference>
<evidence type="ECO:0000313" key="2">
    <source>
        <dbReference type="EMBL" id="WCT74639.1"/>
    </source>
</evidence>
<protein>
    <recommendedName>
        <fullName evidence="4">Spermidine synthase</fullName>
    </recommendedName>
</protein>
<dbReference type="Proteomes" id="UP001220395">
    <property type="component" value="Chromosome"/>
</dbReference>
<dbReference type="RefSeq" id="WP_273689839.1">
    <property type="nucleotide sequence ID" value="NZ_CP117411.1"/>
</dbReference>
<keyword evidence="1" id="KW-0620">Polyamine biosynthesis</keyword>